<accession>A0A845A6Y8</accession>
<dbReference type="PROSITE" id="PS52029">
    <property type="entry name" value="LD_TPASE"/>
    <property type="match status" value="1"/>
</dbReference>
<comment type="caution">
    <text evidence="9">The sequence shown here is derived from an EMBL/GenBank/DDBJ whole genome shotgun (WGS) entry which is preliminary data.</text>
</comment>
<dbReference type="GO" id="GO:0008360">
    <property type="term" value="P:regulation of cell shape"/>
    <property type="evidence" value="ECO:0007669"/>
    <property type="project" value="UniProtKB-UniRule"/>
</dbReference>
<name>A0A845A6Y8_9SPHN</name>
<dbReference type="GO" id="GO:0005576">
    <property type="term" value="C:extracellular region"/>
    <property type="evidence" value="ECO:0007669"/>
    <property type="project" value="TreeGrafter"/>
</dbReference>
<comment type="pathway">
    <text evidence="1 7">Cell wall biogenesis; peptidoglycan biosynthesis.</text>
</comment>
<evidence type="ECO:0000256" key="6">
    <source>
        <dbReference type="ARBA" id="ARBA00023316"/>
    </source>
</evidence>
<feature type="domain" description="L,D-TPase catalytic" evidence="8">
    <location>
        <begin position="106"/>
        <end position="215"/>
    </location>
</feature>
<keyword evidence="5 7" id="KW-0573">Peptidoglycan synthesis</keyword>
<dbReference type="CDD" id="cd16913">
    <property type="entry name" value="YkuD_like"/>
    <property type="match status" value="1"/>
</dbReference>
<dbReference type="InterPro" id="IPR038063">
    <property type="entry name" value="Transpep_catalytic_dom"/>
</dbReference>
<comment type="similarity">
    <text evidence="2">Belongs to the YkuD family.</text>
</comment>
<dbReference type="Pfam" id="PF03734">
    <property type="entry name" value="YkuD"/>
    <property type="match status" value="1"/>
</dbReference>
<keyword evidence="4 7" id="KW-0133">Cell shape</keyword>
<keyword evidence="3" id="KW-0808">Transferase</keyword>
<dbReference type="EMBL" id="WTYQ01000001">
    <property type="protein sequence ID" value="MXP24565.1"/>
    <property type="molecule type" value="Genomic_DNA"/>
</dbReference>
<dbReference type="AlphaFoldDB" id="A0A845A6Y8"/>
<reference evidence="9 10" key="1">
    <citation type="submission" date="2019-12" db="EMBL/GenBank/DDBJ databases">
        <title>Genomic-based taxomic classification of the family Erythrobacteraceae.</title>
        <authorList>
            <person name="Xu L."/>
        </authorList>
    </citation>
    <scope>NUCLEOTIDE SEQUENCE [LARGE SCALE GENOMIC DNA]</scope>
    <source>
        <strain evidence="9 10">DSM 18604</strain>
    </source>
</reference>
<proteinExistence type="inferred from homology"/>
<dbReference type="PANTHER" id="PTHR30582:SF2">
    <property type="entry name" value="L,D-TRANSPEPTIDASE YCIB-RELATED"/>
    <property type="match status" value="1"/>
</dbReference>
<dbReference type="GO" id="GO:0016740">
    <property type="term" value="F:transferase activity"/>
    <property type="evidence" value="ECO:0007669"/>
    <property type="project" value="UniProtKB-KW"/>
</dbReference>
<keyword evidence="10" id="KW-1185">Reference proteome</keyword>
<evidence type="ECO:0000256" key="2">
    <source>
        <dbReference type="ARBA" id="ARBA00005992"/>
    </source>
</evidence>
<dbReference type="PANTHER" id="PTHR30582">
    <property type="entry name" value="L,D-TRANSPEPTIDASE"/>
    <property type="match status" value="1"/>
</dbReference>
<sequence length="229" mass="24410">MDRAMKWILGATFAVALGLGAAFVAGRSVSPTPAATPTISSEVKRSEDANDVLATSMKPELEAASTSAPAIDADHPFVIKRILPIEGPIKYGQWYWDDSDVPDGPIVITVDLDARVISVFRDGYEIGASAVLLGTQDHPTPLGVFPILEKKKDNYSSIYDNAPMPYTMRLTWDGVSIHGSKVQNGYASHGCIGAPNPFAAKLFAIAKKGDKVIITKGKTATIGDPLIIN</sequence>
<evidence type="ECO:0000256" key="3">
    <source>
        <dbReference type="ARBA" id="ARBA00022679"/>
    </source>
</evidence>
<dbReference type="Gene3D" id="2.40.440.10">
    <property type="entry name" value="L,D-transpeptidase catalytic domain-like"/>
    <property type="match status" value="1"/>
</dbReference>
<organism evidence="9 10">
    <name type="scientific">Altericroceibacterium indicum</name>
    <dbReference type="NCBI Taxonomy" id="374177"/>
    <lineage>
        <taxon>Bacteria</taxon>
        <taxon>Pseudomonadati</taxon>
        <taxon>Pseudomonadota</taxon>
        <taxon>Alphaproteobacteria</taxon>
        <taxon>Sphingomonadales</taxon>
        <taxon>Erythrobacteraceae</taxon>
        <taxon>Altericroceibacterium</taxon>
    </lineage>
</organism>
<evidence type="ECO:0000313" key="10">
    <source>
        <dbReference type="Proteomes" id="UP000460561"/>
    </source>
</evidence>
<keyword evidence="6 7" id="KW-0961">Cell wall biogenesis/degradation</keyword>
<evidence type="ECO:0000256" key="5">
    <source>
        <dbReference type="ARBA" id="ARBA00022984"/>
    </source>
</evidence>
<evidence type="ECO:0000256" key="1">
    <source>
        <dbReference type="ARBA" id="ARBA00004752"/>
    </source>
</evidence>
<protein>
    <submittedName>
        <fullName evidence="9">L,D-transpeptidase family protein</fullName>
    </submittedName>
</protein>
<evidence type="ECO:0000256" key="4">
    <source>
        <dbReference type="ARBA" id="ARBA00022960"/>
    </source>
</evidence>
<evidence type="ECO:0000313" key="9">
    <source>
        <dbReference type="EMBL" id="MXP24565.1"/>
    </source>
</evidence>
<dbReference type="GO" id="GO:0071972">
    <property type="term" value="F:peptidoglycan L,D-transpeptidase activity"/>
    <property type="evidence" value="ECO:0007669"/>
    <property type="project" value="TreeGrafter"/>
</dbReference>
<feature type="active site" description="Nucleophile" evidence="7">
    <location>
        <position position="191"/>
    </location>
</feature>
<dbReference type="InterPro" id="IPR050979">
    <property type="entry name" value="LD-transpeptidase"/>
</dbReference>
<gene>
    <name evidence="9" type="ORF">GRI39_00675</name>
</gene>
<dbReference type="GO" id="GO:0071555">
    <property type="term" value="P:cell wall organization"/>
    <property type="evidence" value="ECO:0007669"/>
    <property type="project" value="UniProtKB-UniRule"/>
</dbReference>
<dbReference type="InterPro" id="IPR005490">
    <property type="entry name" value="LD_TPept_cat_dom"/>
</dbReference>
<dbReference type="UniPathway" id="UPA00219"/>
<dbReference type="GO" id="GO:0018104">
    <property type="term" value="P:peptidoglycan-protein cross-linking"/>
    <property type="evidence" value="ECO:0007669"/>
    <property type="project" value="TreeGrafter"/>
</dbReference>
<evidence type="ECO:0000256" key="7">
    <source>
        <dbReference type="PROSITE-ProRule" id="PRU01373"/>
    </source>
</evidence>
<feature type="active site" description="Proton donor/acceptor" evidence="7">
    <location>
        <position position="178"/>
    </location>
</feature>
<dbReference type="Proteomes" id="UP000460561">
    <property type="component" value="Unassembled WGS sequence"/>
</dbReference>
<dbReference type="OrthoDB" id="463216at2"/>
<dbReference type="SUPFAM" id="SSF141523">
    <property type="entry name" value="L,D-transpeptidase catalytic domain-like"/>
    <property type="match status" value="1"/>
</dbReference>
<evidence type="ECO:0000259" key="8">
    <source>
        <dbReference type="PROSITE" id="PS52029"/>
    </source>
</evidence>